<accession>A0A8J3AQH8</accession>
<dbReference type="InterPro" id="IPR043426">
    <property type="entry name" value="MltB-like"/>
</dbReference>
<evidence type="ECO:0000313" key="5">
    <source>
        <dbReference type="EMBL" id="GGI18398.1"/>
    </source>
</evidence>
<gene>
    <name evidence="5" type="ORF">GCM10008066_13810</name>
</gene>
<feature type="signal peptide" evidence="3">
    <location>
        <begin position="1"/>
        <end position="23"/>
    </location>
</feature>
<sequence>MILSHIARPLVSLVTLSSLLVLASCSSTSEATRKTAAEKALPSSSQTGSAPSTSVTPVQGDEFAQFAQWREVDIFIDEMVKKHGFDRKALQATLNKTHYVDRAIQLMKPAPPGKPKNWVAYRARFVEPVRIKAGVAFWNKYAGALQRAEKQYGVPAEIIVAIIGVETVYGRNTGNFRVMDAITTLAFSYPDTPNRVARMAYFRGELENTLLFARDEKIDPFSLLGSYAGAIGWPQFMPGSIRNYAVDFDGDGHIDLRNSPVDAIGSVAHFLIEHGWKPGEPIVFPAKVDSRNQEWQRFINQPLEAKFSQQELRSAGVTPTQPLPTGMPFGLVDLQNGEAPTEYWLGAANFFAITQYNRSFFYAMSVNDLSKALRAARNP</sequence>
<evidence type="ECO:0000256" key="3">
    <source>
        <dbReference type="SAM" id="SignalP"/>
    </source>
</evidence>
<dbReference type="Proteomes" id="UP000642180">
    <property type="component" value="Unassembled WGS sequence"/>
</dbReference>
<dbReference type="InterPro" id="IPR031304">
    <property type="entry name" value="SLT_2"/>
</dbReference>
<evidence type="ECO:0000313" key="6">
    <source>
        <dbReference type="Proteomes" id="UP000642180"/>
    </source>
</evidence>
<dbReference type="EMBL" id="BMDI01000001">
    <property type="protein sequence ID" value="GGI18398.1"/>
    <property type="molecule type" value="Genomic_DNA"/>
</dbReference>
<dbReference type="PANTHER" id="PTHR30163:SF9">
    <property type="entry name" value="MEMBRANE-BOUND LYTIC MUREIN TRANSGLYCOSYLASE B"/>
    <property type="match status" value="1"/>
</dbReference>
<dbReference type="CDD" id="cd13399">
    <property type="entry name" value="Slt35-like"/>
    <property type="match status" value="1"/>
</dbReference>
<reference evidence="6" key="1">
    <citation type="journal article" date="2019" name="Int. J. Syst. Evol. Microbiol.">
        <title>The Global Catalogue of Microorganisms (GCM) 10K type strain sequencing project: providing services to taxonomists for standard genome sequencing and annotation.</title>
        <authorList>
            <consortium name="The Broad Institute Genomics Platform"/>
            <consortium name="The Broad Institute Genome Sequencing Center for Infectious Disease"/>
            <person name="Wu L."/>
            <person name="Ma J."/>
        </authorList>
    </citation>
    <scope>NUCLEOTIDE SEQUENCE [LARGE SCALE GENOMIC DNA]</scope>
    <source>
        <strain evidence="6">CCM 2767</strain>
    </source>
</reference>
<feature type="chain" id="PRO_5035263839" evidence="3">
    <location>
        <begin position="24"/>
        <end position="379"/>
    </location>
</feature>
<dbReference type="InterPro" id="IPR011757">
    <property type="entry name" value="Lytic_transglycosylase_MltB"/>
</dbReference>
<evidence type="ECO:0000256" key="1">
    <source>
        <dbReference type="PIRSR" id="PIRSR611757-1"/>
    </source>
</evidence>
<keyword evidence="3" id="KW-0732">Signal</keyword>
<dbReference type="GO" id="GO:0008933">
    <property type="term" value="F:peptidoglycan lytic transglycosylase activity"/>
    <property type="evidence" value="ECO:0007669"/>
    <property type="project" value="TreeGrafter"/>
</dbReference>
<dbReference type="AlphaFoldDB" id="A0A8J3AQH8"/>
<dbReference type="InterPro" id="IPR023346">
    <property type="entry name" value="Lysozyme-like_dom_sf"/>
</dbReference>
<dbReference type="Gene3D" id="1.10.8.350">
    <property type="entry name" value="Bacterial muramidase"/>
    <property type="match status" value="1"/>
</dbReference>
<dbReference type="Pfam" id="PF13406">
    <property type="entry name" value="SLT_2"/>
    <property type="match status" value="1"/>
</dbReference>
<dbReference type="SUPFAM" id="SSF53955">
    <property type="entry name" value="Lysozyme-like"/>
    <property type="match status" value="1"/>
</dbReference>
<feature type="region of interest" description="Disordered" evidence="2">
    <location>
        <begin position="34"/>
        <end position="57"/>
    </location>
</feature>
<evidence type="ECO:0000256" key="2">
    <source>
        <dbReference type="SAM" id="MobiDB-lite"/>
    </source>
</evidence>
<evidence type="ECO:0000259" key="4">
    <source>
        <dbReference type="Pfam" id="PF13406"/>
    </source>
</evidence>
<name>A0A8J3AQH8_9BURK</name>
<proteinExistence type="predicted"/>
<dbReference type="NCBIfam" id="TIGR02282">
    <property type="entry name" value="MltB"/>
    <property type="match status" value="1"/>
</dbReference>
<dbReference type="GO" id="GO:0009253">
    <property type="term" value="P:peptidoglycan catabolic process"/>
    <property type="evidence" value="ECO:0007669"/>
    <property type="project" value="TreeGrafter"/>
</dbReference>
<organism evidence="5 6">
    <name type="scientific">Oxalicibacterium faecigallinarum</name>
    <dbReference type="NCBI Taxonomy" id="573741"/>
    <lineage>
        <taxon>Bacteria</taxon>
        <taxon>Pseudomonadati</taxon>
        <taxon>Pseudomonadota</taxon>
        <taxon>Betaproteobacteria</taxon>
        <taxon>Burkholderiales</taxon>
        <taxon>Oxalobacteraceae</taxon>
        <taxon>Oxalicibacterium</taxon>
    </lineage>
</organism>
<protein>
    <submittedName>
        <fullName evidence="5">Exported transglycosylase</fullName>
    </submittedName>
</protein>
<dbReference type="Gene3D" id="1.10.530.10">
    <property type="match status" value="1"/>
</dbReference>
<dbReference type="FunFam" id="1.10.8.350:FF:000001">
    <property type="entry name" value="Lytic murein transglycosylase B"/>
    <property type="match status" value="1"/>
</dbReference>
<feature type="active site" evidence="1">
    <location>
        <position position="166"/>
    </location>
</feature>
<feature type="domain" description="Transglycosylase SLT" evidence="4">
    <location>
        <begin position="72"/>
        <end position="370"/>
    </location>
</feature>
<comment type="caution">
    <text evidence="5">The sequence shown here is derived from an EMBL/GenBank/DDBJ whole genome shotgun (WGS) entry which is preliminary data.</text>
</comment>
<dbReference type="PANTHER" id="PTHR30163">
    <property type="entry name" value="MEMBRANE-BOUND LYTIC MUREIN TRANSGLYCOSYLASE B"/>
    <property type="match status" value="1"/>
</dbReference>
<keyword evidence="6" id="KW-1185">Reference proteome</keyword>
<dbReference type="RefSeq" id="WP_188380507.1">
    <property type="nucleotide sequence ID" value="NZ_BMDI01000001.1"/>
</dbReference>
<feature type="compositionally biased region" description="Low complexity" evidence="2">
    <location>
        <begin position="42"/>
        <end position="54"/>
    </location>
</feature>